<comment type="caution">
    <text evidence="14">The sequence shown here is derived from an EMBL/GenBank/DDBJ whole genome shotgun (WGS) entry which is preliminary data.</text>
</comment>
<dbReference type="Pfam" id="PF00578">
    <property type="entry name" value="AhpC-TSA"/>
    <property type="match status" value="1"/>
</dbReference>
<evidence type="ECO:0000313" key="14">
    <source>
        <dbReference type="EMBL" id="MDN3686414.1"/>
    </source>
</evidence>
<keyword evidence="15" id="KW-1185">Reference proteome</keyword>
<evidence type="ECO:0000256" key="3">
    <source>
        <dbReference type="ARBA" id="ARBA00013017"/>
    </source>
</evidence>
<dbReference type="Proteomes" id="UP001236663">
    <property type="component" value="Unassembled WGS sequence"/>
</dbReference>
<reference evidence="15" key="1">
    <citation type="journal article" date="2019" name="Int. J. Syst. Evol. Microbiol.">
        <title>The Global Catalogue of Microorganisms (GCM) 10K type strain sequencing project: providing services to taxonomists for standard genome sequencing and annotation.</title>
        <authorList>
            <consortium name="The Broad Institute Genomics Platform"/>
            <consortium name="The Broad Institute Genome Sequencing Center for Infectious Disease"/>
            <person name="Wu L."/>
            <person name="Ma J."/>
        </authorList>
    </citation>
    <scope>NUCLEOTIDE SEQUENCE [LARGE SCALE GENOMIC DNA]</scope>
    <source>
        <strain evidence="15">CECT 7706</strain>
    </source>
</reference>
<evidence type="ECO:0000256" key="12">
    <source>
        <dbReference type="ARBA" id="ARBA00049091"/>
    </source>
</evidence>
<dbReference type="PANTHER" id="PTHR42801:SF4">
    <property type="entry name" value="AHPC_TSA FAMILY PROTEIN"/>
    <property type="match status" value="1"/>
</dbReference>
<evidence type="ECO:0000256" key="7">
    <source>
        <dbReference type="ARBA" id="ARBA00023157"/>
    </source>
</evidence>
<keyword evidence="4 14" id="KW-0575">Peroxidase</keyword>
<dbReference type="EC" id="1.11.1.24" evidence="3"/>
<dbReference type="GO" id="GO:0140824">
    <property type="term" value="F:thioredoxin-dependent peroxiredoxin activity"/>
    <property type="evidence" value="ECO:0007669"/>
    <property type="project" value="UniProtKB-EC"/>
</dbReference>
<keyword evidence="8" id="KW-0676">Redox-active center</keyword>
<protein>
    <recommendedName>
        <fullName evidence="3">thioredoxin-dependent peroxiredoxin</fullName>
        <ecNumber evidence="3">1.11.1.24</ecNumber>
    </recommendedName>
    <alternativeName>
        <fullName evidence="9">Thioredoxin peroxidase</fullName>
    </alternativeName>
    <alternativeName>
        <fullName evidence="11">Thioredoxin-dependent peroxiredoxin Bcp</fullName>
    </alternativeName>
</protein>
<organism evidence="14 15">
    <name type="scientific">Cyclobacterium jeungdonense</name>
    <dbReference type="NCBI Taxonomy" id="708087"/>
    <lineage>
        <taxon>Bacteria</taxon>
        <taxon>Pseudomonadati</taxon>
        <taxon>Bacteroidota</taxon>
        <taxon>Cytophagia</taxon>
        <taxon>Cytophagales</taxon>
        <taxon>Cyclobacteriaceae</taxon>
        <taxon>Cyclobacterium</taxon>
    </lineage>
</organism>
<dbReference type="InterPro" id="IPR050924">
    <property type="entry name" value="Peroxiredoxin_BCP/PrxQ"/>
</dbReference>
<dbReference type="InterPro" id="IPR036249">
    <property type="entry name" value="Thioredoxin-like_sf"/>
</dbReference>
<evidence type="ECO:0000256" key="6">
    <source>
        <dbReference type="ARBA" id="ARBA00023002"/>
    </source>
</evidence>
<keyword evidence="5" id="KW-0049">Antioxidant</keyword>
<dbReference type="InterPro" id="IPR000866">
    <property type="entry name" value="AhpC/TSA"/>
</dbReference>
<evidence type="ECO:0000256" key="10">
    <source>
        <dbReference type="ARBA" id="ARBA00038489"/>
    </source>
</evidence>
<evidence type="ECO:0000313" key="15">
    <source>
        <dbReference type="Proteomes" id="UP001236663"/>
    </source>
</evidence>
<gene>
    <name evidence="14" type="ORF">QWZ15_01120</name>
</gene>
<keyword evidence="7" id="KW-1015">Disulfide bond</keyword>
<dbReference type="PIRSF" id="PIRSF000239">
    <property type="entry name" value="AHPC"/>
    <property type="match status" value="1"/>
</dbReference>
<dbReference type="RefSeq" id="WP_163386874.1">
    <property type="nucleotide sequence ID" value="NZ_JAUFQS010000002.1"/>
</dbReference>
<name>A0ABT8C301_9BACT</name>
<evidence type="ECO:0000256" key="8">
    <source>
        <dbReference type="ARBA" id="ARBA00023284"/>
    </source>
</evidence>
<evidence type="ECO:0000256" key="5">
    <source>
        <dbReference type="ARBA" id="ARBA00022862"/>
    </source>
</evidence>
<dbReference type="CDD" id="cd03017">
    <property type="entry name" value="PRX_BCP"/>
    <property type="match status" value="1"/>
</dbReference>
<dbReference type="InterPro" id="IPR024706">
    <property type="entry name" value="Peroxiredoxin_AhpC-typ"/>
</dbReference>
<proteinExistence type="inferred from homology"/>
<dbReference type="PANTHER" id="PTHR42801">
    <property type="entry name" value="THIOREDOXIN-DEPENDENT PEROXIDE REDUCTASE"/>
    <property type="match status" value="1"/>
</dbReference>
<dbReference type="SUPFAM" id="SSF52833">
    <property type="entry name" value="Thioredoxin-like"/>
    <property type="match status" value="1"/>
</dbReference>
<dbReference type="InterPro" id="IPR013766">
    <property type="entry name" value="Thioredoxin_domain"/>
</dbReference>
<feature type="domain" description="Thioredoxin" evidence="13">
    <location>
        <begin position="3"/>
        <end position="148"/>
    </location>
</feature>
<comment type="similarity">
    <text evidence="10">Belongs to the peroxiredoxin family. BCP/PrxQ subfamily.</text>
</comment>
<evidence type="ECO:0000256" key="1">
    <source>
        <dbReference type="ARBA" id="ARBA00003330"/>
    </source>
</evidence>
<evidence type="ECO:0000259" key="13">
    <source>
        <dbReference type="PROSITE" id="PS51352"/>
    </source>
</evidence>
<evidence type="ECO:0000256" key="9">
    <source>
        <dbReference type="ARBA" id="ARBA00032824"/>
    </source>
</evidence>
<evidence type="ECO:0000256" key="2">
    <source>
        <dbReference type="ARBA" id="ARBA00011245"/>
    </source>
</evidence>
<evidence type="ECO:0000256" key="11">
    <source>
        <dbReference type="ARBA" id="ARBA00042639"/>
    </source>
</evidence>
<dbReference type="PROSITE" id="PS51352">
    <property type="entry name" value="THIOREDOXIN_2"/>
    <property type="match status" value="1"/>
</dbReference>
<keyword evidence="6 14" id="KW-0560">Oxidoreductase</keyword>
<comment type="catalytic activity">
    <reaction evidence="12">
        <text>a hydroperoxide + [thioredoxin]-dithiol = an alcohol + [thioredoxin]-disulfide + H2O</text>
        <dbReference type="Rhea" id="RHEA:62620"/>
        <dbReference type="Rhea" id="RHEA-COMP:10698"/>
        <dbReference type="Rhea" id="RHEA-COMP:10700"/>
        <dbReference type="ChEBI" id="CHEBI:15377"/>
        <dbReference type="ChEBI" id="CHEBI:29950"/>
        <dbReference type="ChEBI" id="CHEBI:30879"/>
        <dbReference type="ChEBI" id="CHEBI:35924"/>
        <dbReference type="ChEBI" id="CHEBI:50058"/>
        <dbReference type="EC" id="1.11.1.24"/>
    </reaction>
</comment>
<evidence type="ECO:0000256" key="4">
    <source>
        <dbReference type="ARBA" id="ARBA00022559"/>
    </source>
</evidence>
<accession>A0ABT8C301</accession>
<comment type="function">
    <text evidence="1">Thiol-specific peroxidase that catalyzes the reduction of hydrogen peroxide and organic hydroperoxides to water and alcohols, respectively. Plays a role in cell protection against oxidative stress by detoxifying peroxides and as sensor of hydrogen peroxide-mediated signaling events.</text>
</comment>
<sequence>MGLKIGQKAPDFTLPSTSGKLFSLSNDLKGKPCVVYFYPKDFTGGCTAQACEFRDQFEDFRGLELPVIGISRDDMPTHQRFKKAHDLPFELLSDTSGKVCEKYDALVPIIRIPKRITYLLDQDHRIKDVFQNMLDAKAHIKRMLENYK</sequence>
<dbReference type="Gene3D" id="3.40.30.10">
    <property type="entry name" value="Glutaredoxin"/>
    <property type="match status" value="1"/>
</dbReference>
<dbReference type="EMBL" id="JAUFQS010000002">
    <property type="protein sequence ID" value="MDN3686414.1"/>
    <property type="molecule type" value="Genomic_DNA"/>
</dbReference>
<comment type="subunit">
    <text evidence="2">Monomer.</text>
</comment>